<name>A0A0A9AF40_ARUDO</name>
<feature type="region of interest" description="Disordered" evidence="1">
    <location>
        <begin position="17"/>
        <end position="56"/>
    </location>
</feature>
<evidence type="ECO:0000313" key="2">
    <source>
        <dbReference type="EMBL" id="JAD47570.1"/>
    </source>
</evidence>
<dbReference type="AlphaFoldDB" id="A0A0A9AF40"/>
<organism evidence="2">
    <name type="scientific">Arundo donax</name>
    <name type="common">Giant reed</name>
    <name type="synonym">Donax arundinaceus</name>
    <dbReference type="NCBI Taxonomy" id="35708"/>
    <lineage>
        <taxon>Eukaryota</taxon>
        <taxon>Viridiplantae</taxon>
        <taxon>Streptophyta</taxon>
        <taxon>Embryophyta</taxon>
        <taxon>Tracheophyta</taxon>
        <taxon>Spermatophyta</taxon>
        <taxon>Magnoliopsida</taxon>
        <taxon>Liliopsida</taxon>
        <taxon>Poales</taxon>
        <taxon>Poaceae</taxon>
        <taxon>PACMAD clade</taxon>
        <taxon>Arundinoideae</taxon>
        <taxon>Arundineae</taxon>
        <taxon>Arundo</taxon>
    </lineage>
</organism>
<accession>A0A0A9AF40</accession>
<feature type="compositionally biased region" description="Low complexity" evidence="1">
    <location>
        <begin position="40"/>
        <end position="56"/>
    </location>
</feature>
<proteinExistence type="predicted"/>
<protein>
    <submittedName>
        <fullName evidence="2">Uncharacterized protein</fullName>
    </submittedName>
</protein>
<dbReference type="EMBL" id="GBRH01250325">
    <property type="protein sequence ID" value="JAD47570.1"/>
    <property type="molecule type" value="Transcribed_RNA"/>
</dbReference>
<reference evidence="2" key="1">
    <citation type="submission" date="2014-09" db="EMBL/GenBank/DDBJ databases">
        <authorList>
            <person name="Magalhaes I.L.F."/>
            <person name="Oliveira U."/>
            <person name="Santos F.R."/>
            <person name="Vidigal T.H.D.A."/>
            <person name="Brescovit A.D."/>
            <person name="Santos A.J."/>
        </authorList>
    </citation>
    <scope>NUCLEOTIDE SEQUENCE</scope>
    <source>
        <tissue evidence="2">Shoot tissue taken approximately 20 cm above the soil surface</tissue>
    </source>
</reference>
<evidence type="ECO:0000256" key="1">
    <source>
        <dbReference type="SAM" id="MobiDB-lite"/>
    </source>
</evidence>
<sequence length="56" mass="5606">MNRSLYVVLEGEGVLGASARRREGDGEATGSRRSAPAMEGGTLSRGAAGLASAAID</sequence>
<reference evidence="2" key="2">
    <citation type="journal article" date="2015" name="Data Brief">
        <title>Shoot transcriptome of the giant reed, Arundo donax.</title>
        <authorList>
            <person name="Barrero R.A."/>
            <person name="Guerrero F.D."/>
            <person name="Moolhuijzen P."/>
            <person name="Goolsby J.A."/>
            <person name="Tidwell J."/>
            <person name="Bellgard S.E."/>
            <person name="Bellgard M.I."/>
        </authorList>
    </citation>
    <scope>NUCLEOTIDE SEQUENCE</scope>
    <source>
        <tissue evidence="2">Shoot tissue taken approximately 20 cm above the soil surface</tissue>
    </source>
</reference>